<organism evidence="3 4">
    <name type="scientific">Candidatus Ruania gallistercoris</name>
    <dbReference type="NCBI Taxonomy" id="2838746"/>
    <lineage>
        <taxon>Bacteria</taxon>
        <taxon>Bacillati</taxon>
        <taxon>Actinomycetota</taxon>
        <taxon>Actinomycetes</taxon>
        <taxon>Micrococcales</taxon>
        <taxon>Ruaniaceae</taxon>
        <taxon>Ruania</taxon>
    </lineage>
</organism>
<accession>A0A9D2EIJ4</accession>
<comment type="caution">
    <text evidence="3">The sequence shown here is derived from an EMBL/GenBank/DDBJ whole genome shotgun (WGS) entry which is preliminary data.</text>
</comment>
<dbReference type="EMBL" id="DXBY01000333">
    <property type="protein sequence ID" value="HIZ37981.1"/>
    <property type="molecule type" value="Genomic_DNA"/>
</dbReference>
<gene>
    <name evidence="3" type="ORF">H9815_19580</name>
</gene>
<evidence type="ECO:0000313" key="3">
    <source>
        <dbReference type="EMBL" id="HIZ37981.1"/>
    </source>
</evidence>
<dbReference type="InterPro" id="IPR032465">
    <property type="entry name" value="ACMSD"/>
</dbReference>
<evidence type="ECO:0000256" key="1">
    <source>
        <dbReference type="ARBA" id="ARBA00023239"/>
    </source>
</evidence>
<name>A0A9D2EIJ4_9MICO</name>
<dbReference type="InterPro" id="IPR032466">
    <property type="entry name" value="Metal_Hydrolase"/>
</dbReference>
<dbReference type="InterPro" id="IPR006680">
    <property type="entry name" value="Amidohydro-rel"/>
</dbReference>
<dbReference type="PANTHER" id="PTHR21240:SF28">
    <property type="entry name" value="ISO-OROTATE DECARBOXYLASE (EUROFUNG)"/>
    <property type="match status" value="1"/>
</dbReference>
<protein>
    <submittedName>
        <fullName evidence="3">Amidohydrolase family protein</fullName>
    </submittedName>
</protein>
<dbReference type="Pfam" id="PF04909">
    <property type="entry name" value="Amidohydro_2"/>
    <property type="match status" value="1"/>
</dbReference>
<sequence>MIIDVHSHCHQPEHWGHEHEDHWQGAYGGQPYPVVTPASYDQVMAEAGVDVAIVFGLAASQAGVRTPNAFVADFVAQMQAPAIPFCAIDPLDTDWRDQLDDAIELGFQGVKLYPVLSLFDPLAPEFDEFYTKLISNGMVALWHMGATPSPIGRLAVSQPMVIDEVARRHPDLTQVMAHMGHPWQRETNVVLRKNRRVFADVSGVPSRPMDAFFALVGAQEWRTVDKLVFGSDYPLWTPAQAIANLRSIAQFRAGNLPFVAEDTIEQIIGCDALTMLELSAPRTWTDPVDTHSSQPRSIT</sequence>
<feature type="domain" description="Amidohydrolase-related" evidence="2">
    <location>
        <begin position="3"/>
        <end position="246"/>
    </location>
</feature>
<dbReference type="GO" id="GO:0016787">
    <property type="term" value="F:hydrolase activity"/>
    <property type="evidence" value="ECO:0007669"/>
    <property type="project" value="InterPro"/>
</dbReference>
<keyword evidence="1" id="KW-0456">Lyase</keyword>
<dbReference type="GO" id="GO:0016831">
    <property type="term" value="F:carboxy-lyase activity"/>
    <property type="evidence" value="ECO:0007669"/>
    <property type="project" value="InterPro"/>
</dbReference>
<evidence type="ECO:0000313" key="4">
    <source>
        <dbReference type="Proteomes" id="UP000824037"/>
    </source>
</evidence>
<reference evidence="3" key="1">
    <citation type="journal article" date="2021" name="PeerJ">
        <title>Extensive microbial diversity within the chicken gut microbiome revealed by metagenomics and culture.</title>
        <authorList>
            <person name="Gilroy R."/>
            <person name="Ravi A."/>
            <person name="Getino M."/>
            <person name="Pursley I."/>
            <person name="Horton D.L."/>
            <person name="Alikhan N.F."/>
            <person name="Baker D."/>
            <person name="Gharbi K."/>
            <person name="Hall N."/>
            <person name="Watson M."/>
            <person name="Adriaenssens E.M."/>
            <person name="Foster-Nyarko E."/>
            <person name="Jarju S."/>
            <person name="Secka A."/>
            <person name="Antonio M."/>
            <person name="Oren A."/>
            <person name="Chaudhuri R.R."/>
            <person name="La Ragione R."/>
            <person name="Hildebrand F."/>
            <person name="Pallen M.J."/>
        </authorList>
    </citation>
    <scope>NUCLEOTIDE SEQUENCE</scope>
    <source>
        <strain evidence="3">ChiGjej4B4-7305</strain>
    </source>
</reference>
<dbReference type="AlphaFoldDB" id="A0A9D2EIJ4"/>
<dbReference type="Proteomes" id="UP000824037">
    <property type="component" value="Unassembled WGS sequence"/>
</dbReference>
<dbReference type="GO" id="GO:0005737">
    <property type="term" value="C:cytoplasm"/>
    <property type="evidence" value="ECO:0007669"/>
    <property type="project" value="TreeGrafter"/>
</dbReference>
<dbReference type="Gene3D" id="3.20.20.140">
    <property type="entry name" value="Metal-dependent hydrolases"/>
    <property type="match status" value="1"/>
</dbReference>
<dbReference type="SUPFAM" id="SSF51556">
    <property type="entry name" value="Metallo-dependent hydrolases"/>
    <property type="match status" value="1"/>
</dbReference>
<dbReference type="GO" id="GO:0019748">
    <property type="term" value="P:secondary metabolic process"/>
    <property type="evidence" value="ECO:0007669"/>
    <property type="project" value="TreeGrafter"/>
</dbReference>
<proteinExistence type="predicted"/>
<evidence type="ECO:0000259" key="2">
    <source>
        <dbReference type="Pfam" id="PF04909"/>
    </source>
</evidence>
<dbReference type="PANTHER" id="PTHR21240">
    <property type="entry name" value="2-AMINO-3-CARBOXYLMUCONATE-6-SEMIALDEHYDE DECARBOXYLASE"/>
    <property type="match status" value="1"/>
</dbReference>
<reference evidence="3" key="2">
    <citation type="submission" date="2021-04" db="EMBL/GenBank/DDBJ databases">
        <authorList>
            <person name="Gilroy R."/>
        </authorList>
    </citation>
    <scope>NUCLEOTIDE SEQUENCE</scope>
    <source>
        <strain evidence="3">ChiGjej4B4-7305</strain>
    </source>
</reference>